<organism evidence="2 3">
    <name type="scientific">Rugamonas fusca</name>
    <dbReference type="NCBI Taxonomy" id="2758568"/>
    <lineage>
        <taxon>Bacteria</taxon>
        <taxon>Pseudomonadati</taxon>
        <taxon>Pseudomonadota</taxon>
        <taxon>Betaproteobacteria</taxon>
        <taxon>Burkholderiales</taxon>
        <taxon>Oxalobacteraceae</taxon>
        <taxon>Telluria group</taxon>
        <taxon>Rugamonas</taxon>
    </lineage>
</organism>
<evidence type="ECO:0000313" key="2">
    <source>
        <dbReference type="EMBL" id="MBA5604128.1"/>
    </source>
</evidence>
<dbReference type="InterPro" id="IPR014774">
    <property type="entry name" value="KaiC-like_dom"/>
</dbReference>
<dbReference type="EMBL" id="JACEZS010000001">
    <property type="protein sequence ID" value="MBA5604128.1"/>
    <property type="molecule type" value="Genomic_DNA"/>
</dbReference>
<dbReference type="PANTHER" id="PTHR42926:SF1">
    <property type="entry name" value="CIRCADIAN CLOCK OSCILLATOR PROTEIN KAIC 1"/>
    <property type="match status" value="1"/>
</dbReference>
<evidence type="ECO:0000259" key="1">
    <source>
        <dbReference type="Pfam" id="PF06745"/>
    </source>
</evidence>
<dbReference type="Gene3D" id="3.40.50.300">
    <property type="entry name" value="P-loop containing nucleotide triphosphate hydrolases"/>
    <property type="match status" value="1"/>
</dbReference>
<reference evidence="2 3" key="1">
    <citation type="submission" date="2020-07" db="EMBL/GenBank/DDBJ databases">
        <title>Novel species isolated from subtropical streams in China.</title>
        <authorList>
            <person name="Lu H."/>
        </authorList>
    </citation>
    <scope>NUCLEOTIDE SEQUENCE [LARGE SCALE GENOMIC DNA]</scope>
    <source>
        <strain evidence="2 3">FT3S</strain>
    </source>
</reference>
<evidence type="ECO:0000313" key="3">
    <source>
        <dbReference type="Proteomes" id="UP000566711"/>
    </source>
</evidence>
<dbReference type="SUPFAM" id="SSF52540">
    <property type="entry name" value="P-loop containing nucleoside triphosphate hydrolases"/>
    <property type="match status" value="1"/>
</dbReference>
<feature type="domain" description="KaiC-like" evidence="1">
    <location>
        <begin position="41"/>
        <end position="159"/>
    </location>
</feature>
<proteinExistence type="predicted"/>
<gene>
    <name evidence="2" type="ORF">H3H36_01970</name>
</gene>
<comment type="caution">
    <text evidence="2">The sequence shown here is derived from an EMBL/GenBank/DDBJ whole genome shotgun (WGS) entry which is preliminary data.</text>
</comment>
<protein>
    <recommendedName>
        <fullName evidence="1">KaiC-like domain-containing protein</fullName>
    </recommendedName>
</protein>
<dbReference type="Proteomes" id="UP000566711">
    <property type="component" value="Unassembled WGS sequence"/>
</dbReference>
<dbReference type="PANTHER" id="PTHR42926">
    <property type="match status" value="1"/>
</dbReference>
<sequence length="236" mass="25938">MGSGQATPRNRWQVQRQCACPPASSNRVRTACWSALGTVSLIERTKATRVVIDSLAGLELTLASVFREDFRESLYRLVAVLTGLGVTVLMTAELEDQYSALRFSTYGNAFLVDAIVMHRYVELAGQLKRVISVIKVRGSDHSKDIRFFDIGTDQITIGATLSEYQGILSGQPEVGAMNAEPNLYGGGRDDVTRQGARTVGQPDGCLLPVFSYSNFCFGILREMVRPSRPRPSIISR</sequence>
<name>A0A7W2I5B4_9BURK</name>
<dbReference type="AlphaFoldDB" id="A0A7W2I5B4"/>
<dbReference type="InterPro" id="IPR027417">
    <property type="entry name" value="P-loop_NTPase"/>
</dbReference>
<accession>A0A7W2I5B4</accession>
<keyword evidence="3" id="KW-1185">Reference proteome</keyword>
<dbReference type="InterPro" id="IPR051347">
    <property type="entry name" value="Circadian_clock_KaiC-rel"/>
</dbReference>
<dbReference type="RefSeq" id="WP_182213374.1">
    <property type="nucleotide sequence ID" value="NZ_JACEZS010000001.1"/>
</dbReference>
<dbReference type="Pfam" id="PF06745">
    <property type="entry name" value="ATPase"/>
    <property type="match status" value="1"/>
</dbReference>